<evidence type="ECO:0000259" key="1">
    <source>
        <dbReference type="Pfam" id="PF08447"/>
    </source>
</evidence>
<dbReference type="Proteomes" id="UP000051298">
    <property type="component" value="Unassembled WGS sequence"/>
</dbReference>
<feature type="domain" description="PAS fold-3" evidence="1">
    <location>
        <begin position="35"/>
        <end position="106"/>
    </location>
</feature>
<reference evidence="2 3" key="1">
    <citation type="submission" date="2015-09" db="EMBL/GenBank/DDBJ databases">
        <authorList>
            <consortium name="Swine Surveillance"/>
        </authorList>
    </citation>
    <scope>NUCLEOTIDE SEQUENCE [LARGE SCALE GENOMIC DNA]</scope>
    <source>
        <strain evidence="2 3">CECT 5294</strain>
    </source>
</reference>
<gene>
    <name evidence="2" type="primary">aer</name>
    <name evidence="2" type="ORF">THS5294_00187</name>
</gene>
<dbReference type="CDD" id="cd00130">
    <property type="entry name" value="PAS"/>
    <property type="match status" value="1"/>
</dbReference>
<dbReference type="SUPFAM" id="SSF55785">
    <property type="entry name" value="PYP-like sensor domain (PAS domain)"/>
    <property type="match status" value="1"/>
</dbReference>
<sequence>MSNATSQSSGTREEEVTFEPHELFFSRTDERGVVLFGNDVFLRTSHYPWEEMSGAPHKIVRHPDMPRAVFWILWEALKAGTPIGAYIKNRAKNGQPYWVFAIITPISGGYLSVRLKPLSELKPKVIEVYERIRTKENAEKLEPQASAALFLEEIKALGFKDYPTFMAHALSKEVEARNTFMTRTDNPAMMRYRNMLDALSRIEASSTKIVAGFANIKTSPINMGVVAAQMGQQALPLSVISQSFSDMIEEIRNGIATFVARADTVAAEIHNGLFVTCANQIQNEVIDIFEAGDDTAVIEAEGKFLSELEERYLQSGLQHMVEEITQFHNTCKRLTRTLSGLSVTSIIGQIESARIGQQGGGIDDIMRQLDGFQERTRKELASIQDDSTILRDALEHEIASARGVDAGAQKRRAG</sequence>
<dbReference type="eggNOG" id="COG0840">
    <property type="taxonomic scope" value="Bacteria"/>
</dbReference>
<evidence type="ECO:0000313" key="2">
    <source>
        <dbReference type="EMBL" id="CUH58907.1"/>
    </source>
</evidence>
<organism evidence="2 3">
    <name type="scientific">Thalassobacter stenotrophicus</name>
    <dbReference type="NCBI Taxonomy" id="266809"/>
    <lineage>
        <taxon>Bacteria</taxon>
        <taxon>Pseudomonadati</taxon>
        <taxon>Pseudomonadota</taxon>
        <taxon>Alphaproteobacteria</taxon>
        <taxon>Rhodobacterales</taxon>
        <taxon>Roseobacteraceae</taxon>
        <taxon>Thalassobacter</taxon>
    </lineage>
</organism>
<name>A0A0P1EVU3_9RHOB</name>
<protein>
    <submittedName>
        <fullName evidence="2">Aerotaxis receptor</fullName>
    </submittedName>
</protein>
<accession>A0A0P1EVU3</accession>
<dbReference type="STRING" id="266809.PM03_07815"/>
<keyword evidence="2" id="KW-0675">Receptor</keyword>
<dbReference type="Gene3D" id="3.30.450.20">
    <property type="entry name" value="PAS domain"/>
    <property type="match status" value="1"/>
</dbReference>
<dbReference type="InterPro" id="IPR000014">
    <property type="entry name" value="PAS"/>
</dbReference>
<dbReference type="EMBL" id="CYRX01000007">
    <property type="protein sequence ID" value="CUH58907.1"/>
    <property type="molecule type" value="Genomic_DNA"/>
</dbReference>
<dbReference type="RefSeq" id="WP_058122245.1">
    <property type="nucleotide sequence ID" value="NZ_CYRX01000007.1"/>
</dbReference>
<dbReference type="Pfam" id="PF08447">
    <property type="entry name" value="PAS_3"/>
    <property type="match status" value="1"/>
</dbReference>
<dbReference type="AlphaFoldDB" id="A0A0P1EVU3"/>
<dbReference type="InterPro" id="IPR035965">
    <property type="entry name" value="PAS-like_dom_sf"/>
</dbReference>
<dbReference type="InterPro" id="IPR013655">
    <property type="entry name" value="PAS_fold_3"/>
</dbReference>
<evidence type="ECO:0000313" key="3">
    <source>
        <dbReference type="Proteomes" id="UP000051298"/>
    </source>
</evidence>
<proteinExistence type="predicted"/>